<dbReference type="AlphaFoldDB" id="A0A8T0IVF4"/>
<accession>A0A8T0IVF4</accession>
<protein>
    <submittedName>
        <fullName evidence="1">Uncharacterized protein</fullName>
    </submittedName>
</protein>
<proteinExistence type="predicted"/>
<evidence type="ECO:0000313" key="2">
    <source>
        <dbReference type="Proteomes" id="UP000822688"/>
    </source>
</evidence>
<comment type="caution">
    <text evidence="1">The sequence shown here is derived from an EMBL/GenBank/DDBJ whole genome shotgun (WGS) entry which is preliminary data.</text>
</comment>
<gene>
    <name evidence="1" type="ORF">KC19_2G118000</name>
</gene>
<reference evidence="1" key="1">
    <citation type="submission" date="2020-06" db="EMBL/GenBank/DDBJ databases">
        <title>WGS assembly of Ceratodon purpureus strain R40.</title>
        <authorList>
            <person name="Carey S.B."/>
            <person name="Jenkins J."/>
            <person name="Shu S."/>
            <person name="Lovell J.T."/>
            <person name="Sreedasyam A."/>
            <person name="Maumus F."/>
            <person name="Tiley G.P."/>
            <person name="Fernandez-Pozo N."/>
            <person name="Barry K."/>
            <person name="Chen C."/>
            <person name="Wang M."/>
            <person name="Lipzen A."/>
            <person name="Daum C."/>
            <person name="Saski C.A."/>
            <person name="Payton A.C."/>
            <person name="Mcbreen J.C."/>
            <person name="Conrad R.E."/>
            <person name="Kollar L.M."/>
            <person name="Olsson S."/>
            <person name="Huttunen S."/>
            <person name="Landis J.B."/>
            <person name="Wickett N.J."/>
            <person name="Johnson M.G."/>
            <person name="Rensing S.A."/>
            <person name="Grimwood J."/>
            <person name="Schmutz J."/>
            <person name="Mcdaniel S.F."/>
        </authorList>
    </citation>
    <scope>NUCLEOTIDE SEQUENCE</scope>
    <source>
        <strain evidence="1">R40</strain>
    </source>
</reference>
<name>A0A8T0IVF4_CERPU</name>
<sequence>MELLRCACRSRLEGVPEAYAEASSVQIFRAAITSAHLTFERADGHVHSDLSFHKVDRSFSKFLQIKCSNLIWTKFDDNSEELRFLRNGLYG</sequence>
<organism evidence="1 2">
    <name type="scientific">Ceratodon purpureus</name>
    <name type="common">Fire moss</name>
    <name type="synonym">Dicranum purpureum</name>
    <dbReference type="NCBI Taxonomy" id="3225"/>
    <lineage>
        <taxon>Eukaryota</taxon>
        <taxon>Viridiplantae</taxon>
        <taxon>Streptophyta</taxon>
        <taxon>Embryophyta</taxon>
        <taxon>Bryophyta</taxon>
        <taxon>Bryophytina</taxon>
        <taxon>Bryopsida</taxon>
        <taxon>Dicranidae</taxon>
        <taxon>Pseudoditrichales</taxon>
        <taxon>Ditrichaceae</taxon>
        <taxon>Ceratodon</taxon>
    </lineage>
</organism>
<dbReference type="EMBL" id="CM026422">
    <property type="protein sequence ID" value="KAG0586796.1"/>
    <property type="molecule type" value="Genomic_DNA"/>
</dbReference>
<dbReference type="Proteomes" id="UP000822688">
    <property type="component" value="Chromosome 2"/>
</dbReference>
<evidence type="ECO:0000313" key="1">
    <source>
        <dbReference type="EMBL" id="KAG0586796.1"/>
    </source>
</evidence>
<keyword evidence="2" id="KW-1185">Reference proteome</keyword>